<sequence length="438" mass="47692">MDRLLAYSHTIVPSLSSFSDCSERKDQSCDQQLVTHSRSEESLSVALPADLSVETPPISLWPPLPSPQNSSSQMLSHFPGDPPSHFPFYEMNPMLRGPIFVFGPHDESAGSQSQSQKKKKKYCIVFRASWYLATVPFWCGFILWSPSPCLAPIGGERVSTSEKRSINASNSFNSVSTLVIESADLVTALSGLNLSNGAMVEENHLPPQIEQDVDDHQNYLFNLQSGHANATQHPYMKKSESGSFHRPFGDQSLKVSYLDSSRSNGAGLDLSNPSPNKSYVKGSPASTLNSKGSLPSHYQHMDSANSSYLNYGLGGYSINTVMPSMMASNLPPLYENVAAASAMAVHGLDSRVLGGGLPSGSFLSPTASESQNLNRIGNQMAGNALQAPLVDPMYLQYLRTGPEGIVHYRTDSESDTEEIAYSTEFTRENPNEDKYISS</sequence>
<organism evidence="1 2">
    <name type="scientific">Camellia lanceoleosa</name>
    <dbReference type="NCBI Taxonomy" id="1840588"/>
    <lineage>
        <taxon>Eukaryota</taxon>
        <taxon>Viridiplantae</taxon>
        <taxon>Streptophyta</taxon>
        <taxon>Embryophyta</taxon>
        <taxon>Tracheophyta</taxon>
        <taxon>Spermatophyta</taxon>
        <taxon>Magnoliopsida</taxon>
        <taxon>eudicotyledons</taxon>
        <taxon>Gunneridae</taxon>
        <taxon>Pentapetalae</taxon>
        <taxon>asterids</taxon>
        <taxon>Ericales</taxon>
        <taxon>Theaceae</taxon>
        <taxon>Camellia</taxon>
    </lineage>
</organism>
<comment type="caution">
    <text evidence="1">The sequence shown here is derived from an EMBL/GenBank/DDBJ whole genome shotgun (WGS) entry which is preliminary data.</text>
</comment>
<evidence type="ECO:0000313" key="2">
    <source>
        <dbReference type="Proteomes" id="UP001060215"/>
    </source>
</evidence>
<evidence type="ECO:0000313" key="1">
    <source>
        <dbReference type="EMBL" id="KAI8000642.1"/>
    </source>
</evidence>
<keyword evidence="2" id="KW-1185">Reference proteome</keyword>
<accession>A0ACC0GJM8</accession>
<dbReference type="EMBL" id="CM045765">
    <property type="protein sequence ID" value="KAI8000642.1"/>
    <property type="molecule type" value="Genomic_DNA"/>
</dbReference>
<reference evidence="1 2" key="1">
    <citation type="journal article" date="2022" name="Plant J.">
        <title>Chromosome-level genome of Camellia lanceoleosa provides a valuable resource for understanding genome evolution and self-incompatibility.</title>
        <authorList>
            <person name="Gong W."/>
            <person name="Xiao S."/>
            <person name="Wang L."/>
            <person name="Liao Z."/>
            <person name="Chang Y."/>
            <person name="Mo W."/>
            <person name="Hu G."/>
            <person name="Li W."/>
            <person name="Zhao G."/>
            <person name="Zhu H."/>
            <person name="Hu X."/>
            <person name="Ji K."/>
            <person name="Xiang X."/>
            <person name="Song Q."/>
            <person name="Yuan D."/>
            <person name="Jin S."/>
            <person name="Zhang L."/>
        </authorList>
    </citation>
    <scope>NUCLEOTIDE SEQUENCE [LARGE SCALE GENOMIC DNA]</scope>
    <source>
        <strain evidence="1">SQ_2022a</strain>
    </source>
</reference>
<protein>
    <submittedName>
        <fullName evidence="1">Uncharacterized protein</fullName>
    </submittedName>
</protein>
<proteinExistence type="predicted"/>
<dbReference type="Proteomes" id="UP001060215">
    <property type="component" value="Chromosome 8"/>
</dbReference>
<gene>
    <name evidence="1" type="ORF">LOK49_LG09G00137</name>
</gene>
<name>A0ACC0GJM8_9ERIC</name>